<dbReference type="Proteomes" id="UP001345013">
    <property type="component" value="Unassembled WGS sequence"/>
</dbReference>
<feature type="region of interest" description="Disordered" evidence="1">
    <location>
        <begin position="299"/>
        <end position="353"/>
    </location>
</feature>
<dbReference type="Pfam" id="PF25438">
    <property type="entry name" value="DUF7896"/>
    <property type="match status" value="1"/>
</dbReference>
<accession>A0ABR0K9X3</accession>
<dbReference type="PANTHER" id="PTHR42031">
    <property type="entry name" value="KEY LIME PATHOGENICITY PROTEIN"/>
    <property type="match status" value="1"/>
</dbReference>
<feature type="compositionally biased region" description="Polar residues" evidence="1">
    <location>
        <begin position="48"/>
        <end position="64"/>
    </location>
</feature>
<proteinExistence type="predicted"/>
<evidence type="ECO:0000313" key="3">
    <source>
        <dbReference type="EMBL" id="KAK5092409.1"/>
    </source>
</evidence>
<evidence type="ECO:0000313" key="4">
    <source>
        <dbReference type="Proteomes" id="UP001345013"/>
    </source>
</evidence>
<feature type="region of interest" description="Disordered" evidence="1">
    <location>
        <begin position="48"/>
        <end position="84"/>
    </location>
</feature>
<keyword evidence="4" id="KW-1185">Reference proteome</keyword>
<gene>
    <name evidence="3" type="ORF">LTR24_005227</name>
</gene>
<feature type="region of interest" description="Disordered" evidence="1">
    <location>
        <begin position="455"/>
        <end position="477"/>
    </location>
</feature>
<feature type="domain" description="DUF7896" evidence="2">
    <location>
        <begin position="411"/>
        <end position="490"/>
    </location>
</feature>
<feature type="compositionally biased region" description="Basic residues" evidence="1">
    <location>
        <begin position="455"/>
        <end position="464"/>
    </location>
</feature>
<evidence type="ECO:0000256" key="1">
    <source>
        <dbReference type="SAM" id="MobiDB-lite"/>
    </source>
</evidence>
<dbReference type="EMBL" id="JAVRRG010000058">
    <property type="protein sequence ID" value="KAK5092409.1"/>
    <property type="molecule type" value="Genomic_DNA"/>
</dbReference>
<feature type="compositionally biased region" description="Polar residues" evidence="1">
    <location>
        <begin position="102"/>
        <end position="116"/>
    </location>
</feature>
<dbReference type="InterPro" id="IPR057218">
    <property type="entry name" value="DUF7896"/>
</dbReference>
<feature type="compositionally biased region" description="Low complexity" evidence="1">
    <location>
        <begin position="128"/>
        <end position="140"/>
    </location>
</feature>
<feature type="region of interest" description="Disordered" evidence="1">
    <location>
        <begin position="102"/>
        <end position="146"/>
    </location>
</feature>
<organism evidence="3 4">
    <name type="scientific">Lithohypha guttulata</name>
    <dbReference type="NCBI Taxonomy" id="1690604"/>
    <lineage>
        <taxon>Eukaryota</taxon>
        <taxon>Fungi</taxon>
        <taxon>Dikarya</taxon>
        <taxon>Ascomycota</taxon>
        <taxon>Pezizomycotina</taxon>
        <taxon>Eurotiomycetes</taxon>
        <taxon>Chaetothyriomycetidae</taxon>
        <taxon>Chaetothyriales</taxon>
        <taxon>Trichomeriaceae</taxon>
        <taxon>Lithohypha</taxon>
    </lineage>
</organism>
<reference evidence="3 4" key="1">
    <citation type="submission" date="2023-08" db="EMBL/GenBank/DDBJ databases">
        <title>Black Yeasts Isolated from many extreme environments.</title>
        <authorList>
            <person name="Coleine C."/>
            <person name="Stajich J.E."/>
            <person name="Selbmann L."/>
        </authorList>
    </citation>
    <scope>NUCLEOTIDE SEQUENCE [LARGE SCALE GENOMIC DNA]</scope>
    <source>
        <strain evidence="3 4">CCFEE 5885</strain>
    </source>
</reference>
<feature type="compositionally biased region" description="Polar residues" evidence="1">
    <location>
        <begin position="304"/>
        <end position="319"/>
    </location>
</feature>
<dbReference type="PANTHER" id="PTHR42031:SF1">
    <property type="entry name" value="KEY LIME PATHOGENICITY PROTEIN"/>
    <property type="match status" value="1"/>
</dbReference>
<name>A0ABR0K9X3_9EURO</name>
<evidence type="ECO:0000259" key="2">
    <source>
        <dbReference type="Pfam" id="PF25438"/>
    </source>
</evidence>
<comment type="caution">
    <text evidence="3">The sequence shown here is derived from an EMBL/GenBank/DDBJ whole genome shotgun (WGS) entry which is preliminary data.</text>
</comment>
<protein>
    <recommendedName>
        <fullName evidence="2">DUF7896 domain-containing protein</fullName>
    </recommendedName>
</protein>
<sequence>MASGDALVNTVRSSQLAFYQQTANLPDAERQAKWSKYLQWAAAQANGSEAQLSSSIPQKRSGSCASMIGMEPGSKRPSIPMASSAPTLERQFSAPMRPVATKSRQTFSPNVETTAESAPIAIPRRHQSSSARRLSTSAASYPSRSFKPSTLHQINEVQDYSPKAYLAQQQMAVDLSPSTSPFYAQADLHTQDCNQISPLGPGQAVDYSPATISGGSSLTNATTFASELMSRNNTNDMLCDPLIMCRVGSPGSDSSSGESQELFPFVNDVTLSLVTSSADYQSVPLFSVSKYSPIHSAAPVEVKQSPSQEGTQSPSTQSRVTKRVQEQNAQGARPIAPKNKDDVSGEPPAPKLKAFKNEDGTIVHKAEIARHTRQQAPRKTTFCQFCNDQPQGFHGDHELRRHIERHHTQIRRVWVCRDASDTGRFLINCKACRTGKTYGANYNAAAHLRRAHFNPCKNKRGGRGKKSEGRGGMGGGSWPSMDFLKDWMFETFEMNMNGRNIVQSFAPDANMVSYPTEQLAEFEQTDAQPDADYDESFDTSPEQEQPYYDFEGSNQVAYPTQTTQQFTTPPQAFMQQQVPFPMQSGSYHHAQPMSIRMHSQHYNMQRQTAFQPVSY</sequence>